<name>A0A9D4RC47_DREPO</name>
<sequence length="279" mass="31881">MAFASSFGNTRASRSCHNDQNLQRHHFPEEETCGCVPGANKRRRKELSWQLFKERIRQFSIWYSETEEQRENERFNLRKTRKLNKVSNSPTTSLKLLRLLYGVDFAIAATGGAFLFCSTVKSIGGDTALFQNKALYVPLGVSLIALSVMLLLLATGIKHKMRKAHKPRRNFYILEKNKSSKSMLETHTFVEIPKLENADESDMTEMICINSRNNDNTTATEGACAMPLRVSFNTFDAPIYTDELINRHEQLKLLRLQALEHRERVGQEERLSGSIALHS</sequence>
<comment type="caution">
    <text evidence="2">The sequence shown here is derived from an EMBL/GenBank/DDBJ whole genome shotgun (WGS) entry which is preliminary data.</text>
</comment>
<keyword evidence="3" id="KW-1185">Reference proteome</keyword>
<dbReference type="EMBL" id="JAIWYP010000002">
    <property type="protein sequence ID" value="KAH3862981.1"/>
    <property type="molecule type" value="Genomic_DNA"/>
</dbReference>
<accession>A0A9D4RC47</accession>
<protein>
    <submittedName>
        <fullName evidence="2">Uncharacterized protein</fullName>
    </submittedName>
</protein>
<reference evidence="2" key="1">
    <citation type="journal article" date="2019" name="bioRxiv">
        <title>The Genome of the Zebra Mussel, Dreissena polymorpha: A Resource for Invasive Species Research.</title>
        <authorList>
            <person name="McCartney M.A."/>
            <person name="Auch B."/>
            <person name="Kono T."/>
            <person name="Mallez S."/>
            <person name="Zhang Y."/>
            <person name="Obille A."/>
            <person name="Becker A."/>
            <person name="Abrahante J.E."/>
            <person name="Garbe J."/>
            <person name="Badalamenti J.P."/>
            <person name="Herman A."/>
            <person name="Mangelson H."/>
            <person name="Liachko I."/>
            <person name="Sullivan S."/>
            <person name="Sone E.D."/>
            <person name="Koren S."/>
            <person name="Silverstein K.A.T."/>
            <person name="Beckman K.B."/>
            <person name="Gohl D.M."/>
        </authorList>
    </citation>
    <scope>NUCLEOTIDE SEQUENCE</scope>
    <source>
        <strain evidence="2">Duluth1</strain>
        <tissue evidence="2">Whole animal</tissue>
    </source>
</reference>
<reference evidence="2" key="2">
    <citation type="submission" date="2020-11" db="EMBL/GenBank/DDBJ databases">
        <authorList>
            <person name="McCartney M.A."/>
            <person name="Auch B."/>
            <person name="Kono T."/>
            <person name="Mallez S."/>
            <person name="Becker A."/>
            <person name="Gohl D.M."/>
            <person name="Silverstein K.A.T."/>
            <person name="Koren S."/>
            <person name="Bechman K.B."/>
            <person name="Herman A."/>
            <person name="Abrahante J.E."/>
            <person name="Garbe J."/>
        </authorList>
    </citation>
    <scope>NUCLEOTIDE SEQUENCE</scope>
    <source>
        <strain evidence="2">Duluth1</strain>
        <tissue evidence="2">Whole animal</tissue>
    </source>
</reference>
<keyword evidence="1" id="KW-0472">Membrane</keyword>
<dbReference type="Proteomes" id="UP000828390">
    <property type="component" value="Unassembled WGS sequence"/>
</dbReference>
<organism evidence="2 3">
    <name type="scientific">Dreissena polymorpha</name>
    <name type="common">Zebra mussel</name>
    <name type="synonym">Mytilus polymorpha</name>
    <dbReference type="NCBI Taxonomy" id="45954"/>
    <lineage>
        <taxon>Eukaryota</taxon>
        <taxon>Metazoa</taxon>
        <taxon>Spiralia</taxon>
        <taxon>Lophotrochozoa</taxon>
        <taxon>Mollusca</taxon>
        <taxon>Bivalvia</taxon>
        <taxon>Autobranchia</taxon>
        <taxon>Heteroconchia</taxon>
        <taxon>Euheterodonta</taxon>
        <taxon>Imparidentia</taxon>
        <taxon>Neoheterodontei</taxon>
        <taxon>Myida</taxon>
        <taxon>Dreissenoidea</taxon>
        <taxon>Dreissenidae</taxon>
        <taxon>Dreissena</taxon>
    </lineage>
</organism>
<feature type="transmembrane region" description="Helical" evidence="1">
    <location>
        <begin position="135"/>
        <end position="157"/>
    </location>
</feature>
<dbReference type="AlphaFoldDB" id="A0A9D4RC47"/>
<proteinExistence type="predicted"/>
<evidence type="ECO:0000256" key="1">
    <source>
        <dbReference type="SAM" id="Phobius"/>
    </source>
</evidence>
<feature type="transmembrane region" description="Helical" evidence="1">
    <location>
        <begin position="99"/>
        <end position="123"/>
    </location>
</feature>
<keyword evidence="1" id="KW-0812">Transmembrane</keyword>
<gene>
    <name evidence="2" type="ORF">DPMN_025957</name>
</gene>
<evidence type="ECO:0000313" key="3">
    <source>
        <dbReference type="Proteomes" id="UP000828390"/>
    </source>
</evidence>
<keyword evidence="1" id="KW-1133">Transmembrane helix</keyword>
<dbReference type="OrthoDB" id="10610396at2759"/>
<evidence type="ECO:0000313" key="2">
    <source>
        <dbReference type="EMBL" id="KAH3862981.1"/>
    </source>
</evidence>